<reference evidence="1 2" key="1">
    <citation type="submission" date="2020-08" db="EMBL/GenBank/DDBJ databases">
        <title>Genomic Encyclopedia of Type Strains, Phase IV (KMG-IV): sequencing the most valuable type-strain genomes for metagenomic binning, comparative biology and taxonomic classification.</title>
        <authorList>
            <person name="Goeker M."/>
        </authorList>
    </citation>
    <scope>NUCLEOTIDE SEQUENCE [LARGE SCALE GENOMIC DNA]</scope>
    <source>
        <strain evidence="1 2">YIM 65646</strain>
    </source>
</reference>
<name>A0A841FS30_9ACTN</name>
<accession>A0A841FS30</accession>
<evidence type="ECO:0000313" key="2">
    <source>
        <dbReference type="Proteomes" id="UP000548476"/>
    </source>
</evidence>
<dbReference type="Pfam" id="PF09684">
    <property type="entry name" value="Tail_P2_I"/>
    <property type="match status" value="1"/>
</dbReference>
<protein>
    <submittedName>
        <fullName evidence="1">Phage tail-like protein</fullName>
    </submittedName>
</protein>
<keyword evidence="2" id="KW-1185">Reference proteome</keyword>
<dbReference type="AlphaFoldDB" id="A0A841FS30"/>
<dbReference type="InterPro" id="IPR006521">
    <property type="entry name" value="Tail_protein_I"/>
</dbReference>
<proteinExistence type="predicted"/>
<dbReference type="RefSeq" id="WP_184788201.1">
    <property type="nucleotide sequence ID" value="NZ_BONT01000004.1"/>
</dbReference>
<comment type="caution">
    <text evidence="1">The sequence shown here is derived from an EMBL/GenBank/DDBJ whole genome shotgun (WGS) entry which is preliminary data.</text>
</comment>
<sequence>MRNGIPGLPTPHPIGESMPAVYAEDAFAQRFTSALDEVLAPIFATLDCFEAYLDPAMAPEDLVDWLADWVALPIDDSWTIERRRELVRHAVQLHRWRGTKKGLAAHVRLLTGGDVEITDNGGCTWSRTALAKLPGTPTPSVEVLVRVTTTAGVDVGRLSATVSDAVPAHVPTKIRVVPTGRAQVPG</sequence>
<dbReference type="EMBL" id="JACHGT010000006">
    <property type="protein sequence ID" value="MBB6035349.1"/>
    <property type="molecule type" value="Genomic_DNA"/>
</dbReference>
<organism evidence="1 2">
    <name type="scientific">Phytomonospora endophytica</name>
    <dbReference type="NCBI Taxonomy" id="714109"/>
    <lineage>
        <taxon>Bacteria</taxon>
        <taxon>Bacillati</taxon>
        <taxon>Actinomycetota</taxon>
        <taxon>Actinomycetes</taxon>
        <taxon>Micromonosporales</taxon>
        <taxon>Micromonosporaceae</taxon>
        <taxon>Phytomonospora</taxon>
    </lineage>
</organism>
<dbReference type="Proteomes" id="UP000548476">
    <property type="component" value="Unassembled WGS sequence"/>
</dbReference>
<evidence type="ECO:0000313" key="1">
    <source>
        <dbReference type="EMBL" id="MBB6035349.1"/>
    </source>
</evidence>
<gene>
    <name evidence="1" type="ORF">HNR73_003206</name>
</gene>
<dbReference type="NCBIfam" id="TIGR02242">
    <property type="entry name" value="tail_TIGR02242"/>
    <property type="match status" value="1"/>
</dbReference>
<dbReference type="InterPro" id="IPR011748">
    <property type="entry name" value="Unchr_phage_tail-like"/>
</dbReference>